<dbReference type="RefSeq" id="XP_001217692.1">
    <property type="nucleotide sequence ID" value="XM_001217691.1"/>
</dbReference>
<sequence>MKLSLAAVSSFVAASVAASLPAAFTLVADGGNTVLTDGTNAYISKNGSDYPALDILILHSSNNQVTYTAEDSTPTGWQNLYVVEGKVDPIALTVPHSGATPDGANMTGFGMTDDGYFTFNGVQAFVVDPNAGERQEIYYQSPNVPTPFTSAFLWVKECKGC</sequence>
<dbReference type="AlphaFoldDB" id="Q0CB64"/>
<dbReference type="HOGENOM" id="CLU_1677619_0_0_1"/>
<dbReference type="eggNOG" id="ENOG502SWYI">
    <property type="taxonomic scope" value="Eukaryota"/>
</dbReference>
<protein>
    <submittedName>
        <fullName evidence="2">Uncharacterized protein</fullName>
    </submittedName>
</protein>
<dbReference type="OMA" id="ITGHKQY"/>
<name>Q0CB64_ASPTN</name>
<dbReference type="OrthoDB" id="5430620at2759"/>
<feature type="signal peptide" evidence="1">
    <location>
        <begin position="1"/>
        <end position="18"/>
    </location>
</feature>
<dbReference type="EMBL" id="CH476607">
    <property type="protein sequence ID" value="EAU30207.1"/>
    <property type="molecule type" value="Genomic_DNA"/>
</dbReference>
<evidence type="ECO:0000313" key="3">
    <source>
        <dbReference type="Proteomes" id="UP000007963"/>
    </source>
</evidence>
<dbReference type="VEuPathDB" id="FungiDB:ATEG_09070"/>
<dbReference type="GeneID" id="4353691"/>
<keyword evidence="1" id="KW-0732">Signal</keyword>
<reference evidence="3" key="1">
    <citation type="submission" date="2005-09" db="EMBL/GenBank/DDBJ databases">
        <title>Annotation of the Aspergillus terreus NIH2624 genome.</title>
        <authorList>
            <person name="Birren B.W."/>
            <person name="Lander E.S."/>
            <person name="Galagan J.E."/>
            <person name="Nusbaum C."/>
            <person name="Devon K."/>
            <person name="Henn M."/>
            <person name="Ma L.-J."/>
            <person name="Jaffe D.B."/>
            <person name="Butler J."/>
            <person name="Alvarez P."/>
            <person name="Gnerre S."/>
            <person name="Grabherr M."/>
            <person name="Kleber M."/>
            <person name="Mauceli E.W."/>
            <person name="Brockman W."/>
            <person name="Rounsley S."/>
            <person name="Young S.K."/>
            <person name="LaButti K."/>
            <person name="Pushparaj V."/>
            <person name="DeCaprio D."/>
            <person name="Crawford M."/>
            <person name="Koehrsen M."/>
            <person name="Engels R."/>
            <person name="Montgomery P."/>
            <person name="Pearson M."/>
            <person name="Howarth C."/>
            <person name="Larson L."/>
            <person name="Luoma S."/>
            <person name="White J."/>
            <person name="Alvarado L."/>
            <person name="Kodira C.D."/>
            <person name="Zeng Q."/>
            <person name="Oleary S."/>
            <person name="Yandava C."/>
            <person name="Denning D.W."/>
            <person name="Nierman W.C."/>
            <person name="Milne T."/>
            <person name="Madden K."/>
        </authorList>
    </citation>
    <scope>NUCLEOTIDE SEQUENCE [LARGE SCALE GENOMIC DNA]</scope>
    <source>
        <strain evidence="3">NIH 2624 / FGSC A1156</strain>
    </source>
</reference>
<gene>
    <name evidence="2" type="ORF">ATEG_09070</name>
</gene>
<dbReference type="Proteomes" id="UP000007963">
    <property type="component" value="Unassembled WGS sequence"/>
</dbReference>
<evidence type="ECO:0000313" key="2">
    <source>
        <dbReference type="EMBL" id="EAU30207.1"/>
    </source>
</evidence>
<accession>Q0CB64</accession>
<feature type="chain" id="PRO_5004170124" evidence="1">
    <location>
        <begin position="19"/>
        <end position="161"/>
    </location>
</feature>
<proteinExistence type="predicted"/>
<organism evidence="2 3">
    <name type="scientific">Aspergillus terreus (strain NIH 2624 / FGSC A1156)</name>
    <dbReference type="NCBI Taxonomy" id="341663"/>
    <lineage>
        <taxon>Eukaryota</taxon>
        <taxon>Fungi</taxon>
        <taxon>Dikarya</taxon>
        <taxon>Ascomycota</taxon>
        <taxon>Pezizomycotina</taxon>
        <taxon>Eurotiomycetes</taxon>
        <taxon>Eurotiomycetidae</taxon>
        <taxon>Eurotiales</taxon>
        <taxon>Aspergillaceae</taxon>
        <taxon>Aspergillus</taxon>
        <taxon>Aspergillus subgen. Circumdati</taxon>
    </lineage>
</organism>
<evidence type="ECO:0000256" key="1">
    <source>
        <dbReference type="SAM" id="SignalP"/>
    </source>
</evidence>